<keyword evidence="7" id="KW-0106">Calcium</keyword>
<evidence type="ECO:0000256" key="2">
    <source>
        <dbReference type="ARBA" id="ARBA00022448"/>
    </source>
</evidence>
<dbReference type="GO" id="GO:0098703">
    <property type="term" value="P:calcium ion import across plasma membrane"/>
    <property type="evidence" value="ECO:0007669"/>
    <property type="project" value="TreeGrafter"/>
</dbReference>
<evidence type="ECO:0000256" key="5">
    <source>
        <dbReference type="ARBA" id="ARBA00022673"/>
    </source>
</evidence>
<dbReference type="Proteomes" id="UP000677228">
    <property type="component" value="Unassembled WGS sequence"/>
</dbReference>
<proteinExistence type="predicted"/>
<keyword evidence="8" id="KW-0406">Ion transport</keyword>
<dbReference type="SMART" id="SM00248">
    <property type="entry name" value="ANK"/>
    <property type="match status" value="3"/>
</dbReference>
<evidence type="ECO:0008006" key="17">
    <source>
        <dbReference type="Google" id="ProtNLM"/>
    </source>
</evidence>
<evidence type="ECO:0000256" key="3">
    <source>
        <dbReference type="ARBA" id="ARBA00022475"/>
    </source>
</evidence>
<feature type="transmembrane region" description="Helical" evidence="11">
    <location>
        <begin position="476"/>
        <end position="505"/>
    </location>
</feature>
<dbReference type="Proteomes" id="UP000682733">
    <property type="component" value="Unassembled WGS sequence"/>
</dbReference>
<evidence type="ECO:0000256" key="10">
    <source>
        <dbReference type="PROSITE-ProRule" id="PRU00023"/>
    </source>
</evidence>
<reference evidence="12" key="1">
    <citation type="submission" date="2021-02" db="EMBL/GenBank/DDBJ databases">
        <authorList>
            <person name="Nowell W R."/>
        </authorList>
    </citation>
    <scope>NUCLEOTIDE SEQUENCE</scope>
</reference>
<feature type="transmembrane region" description="Helical" evidence="11">
    <location>
        <begin position="361"/>
        <end position="378"/>
    </location>
</feature>
<dbReference type="GO" id="GO:0005262">
    <property type="term" value="F:calcium channel activity"/>
    <property type="evidence" value="ECO:0007669"/>
    <property type="project" value="UniProtKB-KW"/>
</dbReference>
<keyword evidence="4" id="KW-0109">Calcium transport</keyword>
<keyword evidence="16" id="KW-1185">Reference proteome</keyword>
<keyword evidence="3" id="KW-1003">Cell membrane</keyword>
<dbReference type="Proteomes" id="UP000681722">
    <property type="component" value="Unassembled WGS sequence"/>
</dbReference>
<comment type="caution">
    <text evidence="12">The sequence shown here is derived from an EMBL/GenBank/DDBJ whole genome shotgun (WGS) entry which is preliminary data.</text>
</comment>
<dbReference type="InterPro" id="IPR024862">
    <property type="entry name" value="TRPV"/>
</dbReference>
<feature type="repeat" description="ANK" evidence="10">
    <location>
        <begin position="132"/>
        <end position="164"/>
    </location>
</feature>
<keyword evidence="2" id="KW-0813">Transport</keyword>
<dbReference type="SUPFAM" id="SSF48403">
    <property type="entry name" value="Ankyrin repeat"/>
    <property type="match status" value="1"/>
</dbReference>
<evidence type="ECO:0000256" key="4">
    <source>
        <dbReference type="ARBA" id="ARBA00022568"/>
    </source>
</evidence>
<keyword evidence="11" id="KW-0812">Transmembrane</keyword>
<keyword evidence="11" id="KW-0472">Membrane</keyword>
<dbReference type="OrthoDB" id="533508at2759"/>
<gene>
    <name evidence="12" type="ORF">GPM918_LOCUS1901</name>
    <name evidence="13" type="ORF">OVA965_LOCUS7725</name>
    <name evidence="14" type="ORF">SRO942_LOCUS1901</name>
    <name evidence="15" type="ORF">TMI583_LOCUS7720</name>
</gene>
<keyword evidence="10" id="KW-0040">ANK repeat</keyword>
<dbReference type="GO" id="GO:0005886">
    <property type="term" value="C:plasma membrane"/>
    <property type="evidence" value="ECO:0007669"/>
    <property type="project" value="UniProtKB-SubCell"/>
</dbReference>
<dbReference type="Gene3D" id="1.25.40.20">
    <property type="entry name" value="Ankyrin repeat-containing domain"/>
    <property type="match status" value="1"/>
</dbReference>
<evidence type="ECO:0000256" key="8">
    <source>
        <dbReference type="ARBA" id="ARBA00023065"/>
    </source>
</evidence>
<evidence type="ECO:0000313" key="14">
    <source>
        <dbReference type="EMBL" id="CAF3552653.1"/>
    </source>
</evidence>
<comment type="subcellular location">
    <subcellularLocation>
        <location evidence="1">Cell membrane</location>
        <topology evidence="1">Multi-pass membrane protein</topology>
    </subcellularLocation>
</comment>
<dbReference type="PROSITE" id="PS50088">
    <property type="entry name" value="ANK_REPEAT"/>
    <property type="match status" value="1"/>
</dbReference>
<dbReference type="EMBL" id="CAJNOQ010000194">
    <property type="protein sequence ID" value="CAF0770560.1"/>
    <property type="molecule type" value="Genomic_DNA"/>
</dbReference>
<evidence type="ECO:0000256" key="11">
    <source>
        <dbReference type="SAM" id="Phobius"/>
    </source>
</evidence>
<sequence>MTDPPTPTTVPKKGGIWSKLVVNVAVSKAFAAGSDDQSSSSSVEKQTEAARQKGTVWDIVRKADKSALENLLNADPNKVNERGFVGESPLHMLFIYGTEGHLELAQYVIGRFPESVTAIYNLSVFSGRPCYYGEYPLAFACCTNQWNIAEILLEHGADKDMVDSNGNNILHLLVIHNLSEIYVKYKARWIEDNEKEKEKMVNGEVKKPDEEEQPPLWKRLNNESLTPLTLAAKLGEKDMFSFLLEERKIVQWQYGPVSCVLYPLDQLDLGLQEEGKETNVGGLELIVNNAHVELIMHPRLIDLIDKKWERFAGKAFFQRFMVALSYLLVFMLTIILQQWRTETTIGEGDDAETIVEYPTGFIYYLHTIGNYFVLAGALHKGRCEFNEMTSAGIRKYFNATGSGLLENCLSCVFSISIILFNILRWFDWSAQTAVLALASIAGWGYMLFFVMAFRLTGPFIVMIYQMLFNDVLRFCIIYMVFLAGFSQAFFVLFNFNGFSGFLLSLKQSFVGMLGDFDIDAYTETSFQYVSVSLLIVYVVVVTILLLNLLIAMMGDTYGNVIEGATQIWQLERARIVYAIENEMSTEDRNLDKNKYWTNVDGQRYLQVEEINHEFFRDIKKKKRDDDDDDDDDDKKDD</sequence>
<evidence type="ECO:0000256" key="7">
    <source>
        <dbReference type="ARBA" id="ARBA00022837"/>
    </source>
</evidence>
<dbReference type="PROSITE" id="PS50297">
    <property type="entry name" value="ANK_REP_REGION"/>
    <property type="match status" value="1"/>
</dbReference>
<keyword evidence="11" id="KW-1133">Transmembrane helix</keyword>
<name>A0A813QNS5_9BILA</name>
<dbReference type="InterPro" id="IPR036770">
    <property type="entry name" value="Ankyrin_rpt-contain_sf"/>
</dbReference>
<dbReference type="InterPro" id="IPR002110">
    <property type="entry name" value="Ankyrin_rpt"/>
</dbReference>
<evidence type="ECO:0000313" key="16">
    <source>
        <dbReference type="Proteomes" id="UP000663829"/>
    </source>
</evidence>
<evidence type="ECO:0000256" key="9">
    <source>
        <dbReference type="ARBA" id="ARBA00023303"/>
    </source>
</evidence>
<feature type="transmembrane region" description="Helical" evidence="11">
    <location>
        <begin position="525"/>
        <end position="550"/>
    </location>
</feature>
<dbReference type="EMBL" id="CAJOBC010000194">
    <property type="protein sequence ID" value="CAF3552653.1"/>
    <property type="molecule type" value="Genomic_DNA"/>
</dbReference>
<evidence type="ECO:0000313" key="15">
    <source>
        <dbReference type="EMBL" id="CAF3647651.1"/>
    </source>
</evidence>
<feature type="transmembrane region" description="Helical" evidence="11">
    <location>
        <begin position="404"/>
        <end position="423"/>
    </location>
</feature>
<evidence type="ECO:0000256" key="1">
    <source>
        <dbReference type="ARBA" id="ARBA00004651"/>
    </source>
</evidence>
<organism evidence="12 16">
    <name type="scientific">Didymodactylos carnosus</name>
    <dbReference type="NCBI Taxonomy" id="1234261"/>
    <lineage>
        <taxon>Eukaryota</taxon>
        <taxon>Metazoa</taxon>
        <taxon>Spiralia</taxon>
        <taxon>Gnathifera</taxon>
        <taxon>Rotifera</taxon>
        <taxon>Eurotatoria</taxon>
        <taxon>Bdelloidea</taxon>
        <taxon>Philodinida</taxon>
        <taxon>Philodinidae</taxon>
        <taxon>Didymodactylos</taxon>
    </lineage>
</organism>
<keyword evidence="9" id="KW-0407">Ion channel</keyword>
<protein>
    <recommendedName>
        <fullName evidence="17">Ion transport domain-containing protein</fullName>
    </recommendedName>
</protein>
<dbReference type="EMBL" id="CAJOBA010002503">
    <property type="protein sequence ID" value="CAF3647651.1"/>
    <property type="molecule type" value="Genomic_DNA"/>
</dbReference>
<dbReference type="AlphaFoldDB" id="A0A813QNS5"/>
<dbReference type="PANTHER" id="PTHR10582:SF2">
    <property type="entry name" value="INACTIVE"/>
    <property type="match status" value="1"/>
</dbReference>
<dbReference type="Pfam" id="PF12796">
    <property type="entry name" value="Ank_2"/>
    <property type="match status" value="1"/>
</dbReference>
<evidence type="ECO:0000256" key="6">
    <source>
        <dbReference type="ARBA" id="ARBA00022737"/>
    </source>
</evidence>
<evidence type="ECO:0000313" key="12">
    <source>
        <dbReference type="EMBL" id="CAF0770560.1"/>
    </source>
</evidence>
<accession>A0A813QNS5</accession>
<feature type="transmembrane region" description="Helical" evidence="11">
    <location>
        <begin position="316"/>
        <end position="336"/>
    </location>
</feature>
<dbReference type="PANTHER" id="PTHR10582">
    <property type="entry name" value="TRANSIENT RECEPTOR POTENTIAL ION CHANNEL PROTEIN"/>
    <property type="match status" value="1"/>
</dbReference>
<dbReference type="Proteomes" id="UP000663829">
    <property type="component" value="Unassembled WGS sequence"/>
</dbReference>
<evidence type="ECO:0000313" key="13">
    <source>
        <dbReference type="EMBL" id="CAF0862871.1"/>
    </source>
</evidence>
<dbReference type="EMBL" id="CAJNOK010002503">
    <property type="protein sequence ID" value="CAF0862871.1"/>
    <property type="molecule type" value="Genomic_DNA"/>
</dbReference>
<keyword evidence="6" id="KW-0677">Repeat</keyword>
<keyword evidence="5" id="KW-0107">Calcium channel</keyword>